<protein>
    <submittedName>
        <fullName evidence="1">Uncharacterized protein</fullName>
    </submittedName>
</protein>
<organism evidence="1 2">
    <name type="scientific">Rhododendron molle</name>
    <name type="common">Chinese azalea</name>
    <name type="synonym">Azalea mollis</name>
    <dbReference type="NCBI Taxonomy" id="49168"/>
    <lineage>
        <taxon>Eukaryota</taxon>
        <taxon>Viridiplantae</taxon>
        <taxon>Streptophyta</taxon>
        <taxon>Embryophyta</taxon>
        <taxon>Tracheophyta</taxon>
        <taxon>Spermatophyta</taxon>
        <taxon>Magnoliopsida</taxon>
        <taxon>eudicotyledons</taxon>
        <taxon>Gunneridae</taxon>
        <taxon>Pentapetalae</taxon>
        <taxon>asterids</taxon>
        <taxon>Ericales</taxon>
        <taxon>Ericaceae</taxon>
        <taxon>Ericoideae</taxon>
        <taxon>Rhodoreae</taxon>
        <taxon>Rhododendron</taxon>
    </lineage>
</organism>
<evidence type="ECO:0000313" key="1">
    <source>
        <dbReference type="EMBL" id="KAI8526663.1"/>
    </source>
</evidence>
<reference evidence="1" key="1">
    <citation type="submission" date="2022-02" db="EMBL/GenBank/DDBJ databases">
        <title>Plant Genome Project.</title>
        <authorList>
            <person name="Zhang R.-G."/>
        </authorList>
    </citation>
    <scope>NUCLEOTIDE SEQUENCE</scope>
    <source>
        <strain evidence="1">AT1</strain>
    </source>
</reference>
<gene>
    <name evidence="1" type="ORF">RHMOL_Rhmol12G0013500</name>
</gene>
<dbReference type="EMBL" id="CM046399">
    <property type="protein sequence ID" value="KAI8526663.1"/>
    <property type="molecule type" value="Genomic_DNA"/>
</dbReference>
<name>A0ACC0LEU7_RHOML</name>
<keyword evidence="2" id="KW-1185">Reference proteome</keyword>
<dbReference type="Proteomes" id="UP001062846">
    <property type="component" value="Chromosome 12"/>
</dbReference>
<proteinExistence type="predicted"/>
<comment type="caution">
    <text evidence="1">The sequence shown here is derived from an EMBL/GenBank/DDBJ whole genome shotgun (WGS) entry which is preliminary data.</text>
</comment>
<sequence length="412" mass="46198">MSPRSRKKARVENPAPSNSSASTRPRRRNAAAAAQPLPSPQLPLPDWASRPLALPTPFEVEEFFRNNEDTRWAVREFERRDLEGLFGPFDSAYPRISRLFYQNMFVVEAEPDKLSTVIDGVTVTVTPRDIAAALHCTRVVSGYAPFPDEVTFDEIVGDMCEGRYGRRQSHTRRAFLPTRIWFVDSVLKANVCVSGHHEERNGTILEALYAFHKGYEVSIPDLIWREMLKFYEASKVRQTPSALARALPFPTVITSLVRQYYDIPRDEDEVCSFRYFDQFRWETSFRALQPSAGLPPPPPPPAPVVDPIPSLAPASIDALRTELLAAIRSEIAAAPPPPALLTEIAGIRSELSELAAAPTEIAGIRSEIAALRACLATIRTQQVASVELHEREMSLALSSLQELRDRLQELRR</sequence>
<accession>A0ACC0LEU7</accession>
<evidence type="ECO:0000313" key="2">
    <source>
        <dbReference type="Proteomes" id="UP001062846"/>
    </source>
</evidence>